<keyword evidence="1" id="KW-0472">Membrane</keyword>
<reference evidence="2" key="1">
    <citation type="journal article" date="2019" name="Sci. Rep.">
        <title>Draft genome of Tanacetum cinerariifolium, the natural source of mosquito coil.</title>
        <authorList>
            <person name="Yamashiro T."/>
            <person name="Shiraishi A."/>
            <person name="Satake H."/>
            <person name="Nakayama K."/>
        </authorList>
    </citation>
    <scope>NUCLEOTIDE SEQUENCE</scope>
</reference>
<evidence type="ECO:0000256" key="1">
    <source>
        <dbReference type="SAM" id="Phobius"/>
    </source>
</evidence>
<organism evidence="2">
    <name type="scientific">Tanacetum cinerariifolium</name>
    <name type="common">Dalmatian daisy</name>
    <name type="synonym">Chrysanthemum cinerariifolium</name>
    <dbReference type="NCBI Taxonomy" id="118510"/>
    <lineage>
        <taxon>Eukaryota</taxon>
        <taxon>Viridiplantae</taxon>
        <taxon>Streptophyta</taxon>
        <taxon>Embryophyta</taxon>
        <taxon>Tracheophyta</taxon>
        <taxon>Spermatophyta</taxon>
        <taxon>Magnoliopsida</taxon>
        <taxon>eudicotyledons</taxon>
        <taxon>Gunneridae</taxon>
        <taxon>Pentapetalae</taxon>
        <taxon>asterids</taxon>
        <taxon>campanulids</taxon>
        <taxon>Asterales</taxon>
        <taxon>Asteraceae</taxon>
        <taxon>Asteroideae</taxon>
        <taxon>Anthemideae</taxon>
        <taxon>Anthemidinae</taxon>
        <taxon>Tanacetum</taxon>
    </lineage>
</organism>
<accession>A0A699IXL8</accession>
<evidence type="ECO:0000313" key="2">
    <source>
        <dbReference type="EMBL" id="GEZ94849.1"/>
    </source>
</evidence>
<protein>
    <submittedName>
        <fullName evidence="2">Uncharacterized protein</fullName>
    </submittedName>
</protein>
<feature type="non-terminal residue" evidence="2">
    <location>
        <position position="1"/>
    </location>
</feature>
<sequence length="173" mass="18681">WLSVCLLCRPMRKKGCATWDGGKGTWRGRAKGFGTVSVCVRVQESENGGGVVLAGKLLGFGVFAEMALVVLLGFRLNRSLRFLPEGCIDDNQCSLLSISVNNEAPVIDANPLTSIHPSDFVKDVVDFDDASARDNENPLVGTSLPPLPEAGKKLRSLDKRKLPFRVGDSLPKV</sequence>
<name>A0A699IXL8_TANCI</name>
<feature type="transmembrane region" description="Helical" evidence="1">
    <location>
        <begin position="51"/>
        <end position="74"/>
    </location>
</feature>
<dbReference type="AlphaFoldDB" id="A0A699IXL8"/>
<comment type="caution">
    <text evidence="2">The sequence shown here is derived from an EMBL/GenBank/DDBJ whole genome shotgun (WGS) entry which is preliminary data.</text>
</comment>
<dbReference type="EMBL" id="BKCJ010346276">
    <property type="protein sequence ID" value="GEZ94849.1"/>
    <property type="molecule type" value="Genomic_DNA"/>
</dbReference>
<keyword evidence="1" id="KW-0812">Transmembrane</keyword>
<proteinExistence type="predicted"/>
<gene>
    <name evidence="2" type="ORF">Tci_566822</name>
</gene>
<keyword evidence="1" id="KW-1133">Transmembrane helix</keyword>